<keyword evidence="1" id="KW-0675">Receptor</keyword>
<feature type="non-terminal residue" evidence="1">
    <location>
        <position position="75"/>
    </location>
</feature>
<dbReference type="EMBL" id="QNUK01000042">
    <property type="protein sequence ID" value="KAF5905636.1"/>
    <property type="molecule type" value="Genomic_DNA"/>
</dbReference>
<feature type="non-terminal residue" evidence="1">
    <location>
        <position position="1"/>
    </location>
</feature>
<name>A0A8J4TX70_CLAMG</name>
<dbReference type="Proteomes" id="UP000727407">
    <property type="component" value="Unassembled WGS sequence"/>
</dbReference>
<evidence type="ECO:0000313" key="2">
    <source>
        <dbReference type="Proteomes" id="UP000727407"/>
    </source>
</evidence>
<accession>A0A8J4TX70</accession>
<comment type="caution">
    <text evidence="1">The sequence shown here is derived from an EMBL/GenBank/DDBJ whole genome shotgun (WGS) entry which is preliminary data.</text>
</comment>
<reference evidence="1" key="1">
    <citation type="submission" date="2020-07" db="EMBL/GenBank/DDBJ databases">
        <title>Clarias magur genome sequencing, assembly and annotation.</title>
        <authorList>
            <person name="Kushwaha B."/>
            <person name="Kumar R."/>
            <person name="Das P."/>
            <person name="Joshi C.G."/>
            <person name="Kumar D."/>
            <person name="Nagpure N.S."/>
            <person name="Pandey M."/>
            <person name="Agarwal S."/>
            <person name="Srivastava S."/>
            <person name="Singh M."/>
            <person name="Sahoo L."/>
            <person name="Jayasankar P."/>
            <person name="Meher P.K."/>
            <person name="Koringa P.G."/>
            <person name="Iquebal M.A."/>
            <person name="Das S.P."/>
            <person name="Bit A."/>
            <person name="Patnaik S."/>
            <person name="Patel N."/>
            <person name="Shah T.M."/>
            <person name="Hinsu A."/>
            <person name="Jena J.K."/>
        </authorList>
    </citation>
    <scope>NUCLEOTIDE SEQUENCE</scope>
    <source>
        <strain evidence="1">CIFAMagur01</strain>
        <tissue evidence="1">Testis</tissue>
    </source>
</reference>
<gene>
    <name evidence="1" type="primary">thbs3b</name>
    <name evidence="1" type="ORF">DAT39_004643</name>
</gene>
<protein>
    <submittedName>
        <fullName evidence="1">Peroxisome proliferator-activated receptor gamma coactivator-related protein 1</fullName>
    </submittedName>
</protein>
<evidence type="ECO:0000313" key="1">
    <source>
        <dbReference type="EMBL" id="KAF5905636.1"/>
    </source>
</evidence>
<keyword evidence="2" id="KW-1185">Reference proteome</keyword>
<dbReference type="AlphaFoldDB" id="A0A8J4TX70"/>
<organism evidence="1 2">
    <name type="scientific">Clarias magur</name>
    <name type="common">Asian catfish</name>
    <name type="synonym">Macropteronotus magur</name>
    <dbReference type="NCBI Taxonomy" id="1594786"/>
    <lineage>
        <taxon>Eukaryota</taxon>
        <taxon>Metazoa</taxon>
        <taxon>Chordata</taxon>
        <taxon>Craniata</taxon>
        <taxon>Vertebrata</taxon>
        <taxon>Euteleostomi</taxon>
        <taxon>Actinopterygii</taxon>
        <taxon>Neopterygii</taxon>
        <taxon>Teleostei</taxon>
        <taxon>Ostariophysi</taxon>
        <taxon>Siluriformes</taxon>
        <taxon>Clariidae</taxon>
        <taxon>Clarias</taxon>
    </lineage>
</organism>
<proteinExistence type="predicted"/>
<sequence>YSCFPIPVPPGYSCFPIPVPPGYSCFPIPVQPGYLCPTNRKEGQKDRRLAQWNHRALAVSRSEPRARCQRMPVSM</sequence>